<protein>
    <submittedName>
        <fullName evidence="2">DUF1508 domain-containing protein</fullName>
    </submittedName>
</protein>
<proteinExistence type="predicted"/>
<dbReference type="RefSeq" id="WP_154728034.1">
    <property type="nucleotide sequence ID" value="NZ_SZYE01000006.1"/>
</dbReference>
<feature type="domain" description="DUF1508" evidence="1">
    <location>
        <begin position="11"/>
        <end position="42"/>
    </location>
</feature>
<dbReference type="EMBL" id="SZYE01000006">
    <property type="protein sequence ID" value="TKR27146.1"/>
    <property type="molecule type" value="Genomic_DNA"/>
</dbReference>
<comment type="caution">
    <text evidence="2">The sequence shown here is derived from an EMBL/GenBank/DDBJ whole genome shotgun (WGS) entry which is preliminary data.</text>
</comment>
<dbReference type="Proteomes" id="UP000308121">
    <property type="component" value="Unassembled WGS sequence"/>
</dbReference>
<dbReference type="SUPFAM" id="SSF160113">
    <property type="entry name" value="YegP-like"/>
    <property type="match status" value="1"/>
</dbReference>
<dbReference type="AlphaFoldDB" id="A0A7Z8K3W1"/>
<evidence type="ECO:0000259" key="1">
    <source>
        <dbReference type="Pfam" id="PF07411"/>
    </source>
</evidence>
<dbReference type="OrthoDB" id="9802792at2"/>
<reference evidence="2 3" key="1">
    <citation type="submission" date="2019-05" db="EMBL/GenBank/DDBJ databases">
        <title>Genome sequence of Cellulomonas hominis strain CS1.</title>
        <authorList>
            <person name="Belmont J."/>
            <person name="Maclea K.S."/>
        </authorList>
    </citation>
    <scope>NUCLEOTIDE SEQUENCE [LARGE SCALE GENOMIC DNA]</scope>
    <source>
        <strain evidence="2 3">CS1</strain>
    </source>
</reference>
<dbReference type="Pfam" id="PF07411">
    <property type="entry name" value="DUF1508"/>
    <property type="match status" value="1"/>
</dbReference>
<name>A0A7Z8K3W1_9CELL</name>
<dbReference type="InterPro" id="IPR010879">
    <property type="entry name" value="DUF1508"/>
</dbReference>
<dbReference type="Gene3D" id="3.30.160.160">
    <property type="entry name" value="YegP-like"/>
    <property type="match status" value="1"/>
</dbReference>
<dbReference type="InterPro" id="IPR036913">
    <property type="entry name" value="YegP-like_sf"/>
</dbReference>
<gene>
    <name evidence="2" type="ORF">FA014_01965</name>
</gene>
<organism evidence="2 3">
    <name type="scientific">Cellulomonas hominis</name>
    <dbReference type="NCBI Taxonomy" id="156981"/>
    <lineage>
        <taxon>Bacteria</taxon>
        <taxon>Bacillati</taxon>
        <taxon>Actinomycetota</taxon>
        <taxon>Actinomycetes</taxon>
        <taxon>Micrococcales</taxon>
        <taxon>Cellulomonadaceae</taxon>
        <taxon>Cellulomonas</taxon>
    </lineage>
</organism>
<evidence type="ECO:0000313" key="2">
    <source>
        <dbReference type="EMBL" id="TKR27146.1"/>
    </source>
</evidence>
<evidence type="ECO:0000313" key="3">
    <source>
        <dbReference type="Proteomes" id="UP000308121"/>
    </source>
</evidence>
<accession>A0A7Z8K3W1</accession>
<sequence length="64" mass="7302">MAQRVLYERPDGRWGWRLKADNGQVIATDGTQGYENEQDARSMADRIIGGEFAYADKKISRQPN</sequence>